<protein>
    <recommendedName>
        <fullName evidence="3">F-box domain-containing protein</fullName>
    </recommendedName>
</protein>
<evidence type="ECO:0008006" key="3">
    <source>
        <dbReference type="Google" id="ProtNLM"/>
    </source>
</evidence>
<dbReference type="SUPFAM" id="SSF52047">
    <property type="entry name" value="RNI-like"/>
    <property type="match status" value="1"/>
</dbReference>
<organism evidence="1 2">
    <name type="scientific">Rhizophagus clarus</name>
    <dbReference type="NCBI Taxonomy" id="94130"/>
    <lineage>
        <taxon>Eukaryota</taxon>
        <taxon>Fungi</taxon>
        <taxon>Fungi incertae sedis</taxon>
        <taxon>Mucoromycota</taxon>
        <taxon>Glomeromycotina</taxon>
        <taxon>Glomeromycetes</taxon>
        <taxon>Glomerales</taxon>
        <taxon>Glomeraceae</taxon>
        <taxon>Rhizophagus</taxon>
    </lineage>
</organism>
<accession>A0A2Z6RM27</accession>
<sequence>MEFNSPIPYECYDEIFYQIRNDRKTLHSCLFVNRFFCHHAASALWGAPFEHVDLKSEKLTLIMNIYVRSLVDEDKSYLRLVGIPVKSRDTLPYFCYPEFLKIFNSQIFDLSIENWLKSIDPNYYLNYENKIVYASYIISDLLLVSAKKLKSLKSRNGLYFVKSKEFPYSISHLVNLEITYFVEGDDSKSHQSDEDKLNNLFDALTCYTFTIKFAKINISSDVPSFTTRIIKGISNFIAHQYNLESLSFNETLISENLFEFEKIIKSQKANLKCLTIGGKLKNFARIIKVLRDCINLESLTFKGDENSNIEDRIIRDRIIEEDSIMIYVDDWGCCDIKMRETPIFEEFEFNQLKIENLYCVEDNDEQQEEDFEITIGDDLSISNDIVALSLEKILLMTNIHLRTLNLGKVNTFISTILGKYCYNLTHLSCELSIKDLWSFIKLMETLRGLEHLKLKLELSSIDDDCIVALANSLPDSLQKLGLNICSEDDRFITHFLTKLFENMNCNNLFELCFYNNQMIRNDNLGLVIQYVLNRIRYFNFKYVIENFNEDFDQFLLQCGREYMDIIREEISNFLHPFYEPVNYGRW</sequence>
<comment type="caution">
    <text evidence="1">The sequence shown here is derived from an EMBL/GenBank/DDBJ whole genome shotgun (WGS) entry which is preliminary data.</text>
</comment>
<keyword evidence="2" id="KW-1185">Reference proteome</keyword>
<gene>
    <name evidence="1" type="ORF">RclHR1_03160009</name>
</gene>
<dbReference type="AlphaFoldDB" id="A0A2Z6RM27"/>
<dbReference type="Proteomes" id="UP000247702">
    <property type="component" value="Unassembled WGS sequence"/>
</dbReference>
<reference evidence="1 2" key="1">
    <citation type="submission" date="2017-11" db="EMBL/GenBank/DDBJ databases">
        <title>The genome of Rhizophagus clarus HR1 reveals common genetic basis of auxotrophy among arbuscular mycorrhizal fungi.</title>
        <authorList>
            <person name="Kobayashi Y."/>
        </authorList>
    </citation>
    <scope>NUCLEOTIDE SEQUENCE [LARGE SCALE GENOMIC DNA]</scope>
    <source>
        <strain evidence="1 2">HR1</strain>
    </source>
</reference>
<proteinExistence type="predicted"/>
<dbReference type="EMBL" id="BEXD01002402">
    <property type="protein sequence ID" value="GBB98189.1"/>
    <property type="molecule type" value="Genomic_DNA"/>
</dbReference>
<evidence type="ECO:0000313" key="2">
    <source>
        <dbReference type="Proteomes" id="UP000247702"/>
    </source>
</evidence>
<name>A0A2Z6RM27_9GLOM</name>
<evidence type="ECO:0000313" key="1">
    <source>
        <dbReference type="EMBL" id="GBB98189.1"/>
    </source>
</evidence>